<name>E0XXU9_9DELT</name>
<organism evidence="1">
    <name type="scientific">uncultured delta proteobacterium HF0200_14D13</name>
    <dbReference type="NCBI Taxonomy" id="710830"/>
    <lineage>
        <taxon>Bacteria</taxon>
        <taxon>Deltaproteobacteria</taxon>
        <taxon>environmental samples</taxon>
    </lineage>
</organism>
<dbReference type="InterPro" id="IPR015943">
    <property type="entry name" value="WD40/YVTN_repeat-like_dom_sf"/>
</dbReference>
<dbReference type="Gene3D" id="2.130.10.10">
    <property type="entry name" value="YVTN repeat-like/Quinoprotein amine dehydrogenase"/>
    <property type="match status" value="1"/>
</dbReference>
<dbReference type="SUPFAM" id="SSF69322">
    <property type="entry name" value="Tricorn protease domain 2"/>
    <property type="match status" value="1"/>
</dbReference>
<protein>
    <submittedName>
        <fullName evidence="1">Uncharacterized protein</fullName>
    </submittedName>
</protein>
<dbReference type="EMBL" id="GU474914">
    <property type="protein sequence ID" value="ADI19240.1"/>
    <property type="molecule type" value="Genomic_DNA"/>
</dbReference>
<dbReference type="AlphaFoldDB" id="E0XXU9"/>
<accession>E0XXU9</accession>
<evidence type="ECO:0000313" key="1">
    <source>
        <dbReference type="EMBL" id="ADI19240.1"/>
    </source>
</evidence>
<proteinExistence type="predicted"/>
<sequence length="335" mass="37172">MFRDGDVMRWWKFWLVGLAISWAATCFASPSFLSQIQSQESPNSIHALAFTADEALLLVAYTNDSGDGVVSLLDRNTLKAVNQVISPQNPPIFVKASPSQRLLILGGEKRLELWKIGEFPPDSSPLPESYRLWSKEVRAAHGAFRENSETFDWSDNTGVHSLNLKSLKESELLSHSPGVQHFATDQEELLLAWSEPASARIQFHHLRSERKIPPLDYHLFPVVDFVFASSQHLLSLDQAQNLIRGSVRTRIRLSSPKISGTGPNEVARTLTPLYQDQVFLITTQSPVASSGFAYVLDKNGNTFHRIPVSQPEAVVVSPTGAYVALTGETPKPLET</sequence>
<reference evidence="1" key="1">
    <citation type="journal article" date="2011" name="Environ. Microbiol.">
        <title>Time-series analyses of Monterey Bay coastal microbial picoplankton using a 'genome proxy' microarray.</title>
        <authorList>
            <person name="Rich V.I."/>
            <person name="Pham V.D."/>
            <person name="Eppley J."/>
            <person name="Shi Y."/>
            <person name="DeLong E.F."/>
        </authorList>
    </citation>
    <scope>NUCLEOTIDE SEQUENCE</scope>
</reference>